<evidence type="ECO:0000256" key="1">
    <source>
        <dbReference type="SAM" id="MobiDB-lite"/>
    </source>
</evidence>
<proteinExistence type="predicted"/>
<gene>
    <name evidence="2" type="ORF">H696_02018</name>
</gene>
<feature type="region of interest" description="Disordered" evidence="1">
    <location>
        <begin position="90"/>
        <end position="124"/>
    </location>
</feature>
<feature type="compositionally biased region" description="Basic residues" evidence="1">
    <location>
        <begin position="409"/>
        <end position="418"/>
    </location>
</feature>
<dbReference type="Proteomes" id="UP000030693">
    <property type="component" value="Unassembled WGS sequence"/>
</dbReference>
<feature type="region of interest" description="Disordered" evidence="1">
    <location>
        <begin position="762"/>
        <end position="781"/>
    </location>
</feature>
<feature type="region of interest" description="Disordered" evidence="1">
    <location>
        <begin position="165"/>
        <end position="211"/>
    </location>
</feature>
<feature type="region of interest" description="Disordered" evidence="1">
    <location>
        <begin position="336"/>
        <end position="451"/>
    </location>
</feature>
<feature type="compositionally biased region" description="Basic residues" evidence="1">
    <location>
        <begin position="370"/>
        <end position="379"/>
    </location>
</feature>
<feature type="compositionally biased region" description="Low complexity" evidence="1">
    <location>
        <begin position="102"/>
        <end position="121"/>
    </location>
</feature>
<dbReference type="GeneID" id="20526743"/>
<evidence type="ECO:0000313" key="3">
    <source>
        <dbReference type="Proteomes" id="UP000030693"/>
    </source>
</evidence>
<dbReference type="RefSeq" id="XP_009494191.1">
    <property type="nucleotide sequence ID" value="XM_009495916.1"/>
</dbReference>
<organism evidence="2">
    <name type="scientific">Fonticula alba</name>
    <name type="common">Slime mold</name>
    <dbReference type="NCBI Taxonomy" id="691883"/>
    <lineage>
        <taxon>Eukaryota</taxon>
        <taxon>Rotosphaerida</taxon>
        <taxon>Fonticulaceae</taxon>
        <taxon>Fonticula</taxon>
    </lineage>
</organism>
<evidence type="ECO:0000313" key="2">
    <source>
        <dbReference type="EMBL" id="KCV71068.1"/>
    </source>
</evidence>
<accession>A0A058ZAX0</accession>
<name>A0A058ZAX0_FONAL</name>
<keyword evidence="3" id="KW-1185">Reference proteome</keyword>
<dbReference type="EMBL" id="KB932203">
    <property type="protein sequence ID" value="KCV71068.1"/>
    <property type="molecule type" value="Genomic_DNA"/>
</dbReference>
<feature type="compositionally biased region" description="Basic and acidic residues" evidence="1">
    <location>
        <begin position="172"/>
        <end position="190"/>
    </location>
</feature>
<feature type="compositionally biased region" description="Low complexity" evidence="1">
    <location>
        <begin position="399"/>
        <end position="408"/>
    </location>
</feature>
<feature type="compositionally biased region" description="Low complexity" evidence="1">
    <location>
        <begin position="353"/>
        <end position="363"/>
    </location>
</feature>
<sequence>MKVLVASDLRGCTRRLVALQKYLHTGKGADVDILVLNGSLFPPTVEACQASTTFLFPGSRDAANASGSDAEDAEQYDPAEWEMLGDPAGGSFFIRPRRSTDAASPAASPSPISPASGAALPKPESDRRVVIDAAAEAALAMADIMSLSTAPASISAAAGDADDAADAADAADADRGDGASDSSDDTREPADSPSTDDFARQLAASGPGDALSPGGRLGRAQLLWFVTVFAQLLRRWARLSVLLSPGGFGDHPAAVRLATRYTHALVSLDHVHWLGLGGYAELLQMTGRRTPVVWQSERLLSVLEGDCVAVGLPSGGGARDACDTAIQQHLARGTLFARPPGLGEEDGPGPAGPGDDAGPRAGSGRPGKGSTKRGARRGRSPSPEPEPEPAPGGRGGRSAGKAGKAGKAATKRGGRRGRSPSPEPSPPGPGASAPSTSANSKSPLAVSRDPEQQRDLLDLAYRRQAYFAERVGAPVSGLVRAWRATHQHRDWVFGRGKAGRSRGKAPTVTERLVIVAYPGRLPGAPVSGEAQASGSQLTFADWERPDLRQGVAAGGAEPAGPCDRYLGAAETLADAGSPASRVEVAYAGAKQALSAAMAAGSPAFERTTVTGGATCPRPGDTLPAEFLRTLAIAPPDVGPGQQLWVLSGGASPGRQVAAAIRNFRPLATVIGGSLPAAGGCPGEVADAPAGSAGQPPPGAPHFVPPPVLAKWEDDASGSDTEDALLAGDFTALWINCRNPQSARPVKIDLALAAEYLAPGPVAQMDAGLGDSESGGEDHSPE</sequence>
<dbReference type="AlphaFoldDB" id="A0A058ZAX0"/>
<protein>
    <submittedName>
        <fullName evidence="2">Uncharacterized protein</fullName>
    </submittedName>
</protein>
<reference evidence="2" key="1">
    <citation type="submission" date="2013-04" db="EMBL/GenBank/DDBJ databases">
        <title>The Genome Sequence of Fonticula alba ATCC 38817.</title>
        <authorList>
            <consortium name="The Broad Institute Genomics Platform"/>
            <person name="Russ C."/>
            <person name="Cuomo C."/>
            <person name="Burger G."/>
            <person name="Gray M.W."/>
            <person name="Holland P.W.H."/>
            <person name="King N."/>
            <person name="Lang F.B.F."/>
            <person name="Roger A.J."/>
            <person name="Ruiz-Trillo I."/>
            <person name="Brown M."/>
            <person name="Walker B."/>
            <person name="Young S."/>
            <person name="Zeng Q."/>
            <person name="Gargeya S."/>
            <person name="Fitzgerald M."/>
            <person name="Haas B."/>
            <person name="Abouelleil A."/>
            <person name="Allen A.W."/>
            <person name="Alvarado L."/>
            <person name="Arachchi H.M."/>
            <person name="Berlin A.M."/>
            <person name="Chapman S.B."/>
            <person name="Gainer-Dewar J."/>
            <person name="Goldberg J."/>
            <person name="Griggs A."/>
            <person name="Gujja S."/>
            <person name="Hansen M."/>
            <person name="Howarth C."/>
            <person name="Imamovic A."/>
            <person name="Ireland A."/>
            <person name="Larimer J."/>
            <person name="McCowan C."/>
            <person name="Murphy C."/>
            <person name="Pearson M."/>
            <person name="Poon T.W."/>
            <person name="Priest M."/>
            <person name="Roberts A."/>
            <person name="Saif S."/>
            <person name="Shea T."/>
            <person name="Sisk P."/>
            <person name="Sykes S."/>
            <person name="Wortman J."/>
            <person name="Nusbaum C."/>
            <person name="Birren B."/>
        </authorList>
    </citation>
    <scope>NUCLEOTIDE SEQUENCE [LARGE SCALE GENOMIC DNA]</scope>
    <source>
        <strain evidence="2">ATCC 38817</strain>
    </source>
</reference>